<proteinExistence type="predicted"/>
<dbReference type="Proteomes" id="UP000244005">
    <property type="component" value="Unassembled WGS sequence"/>
</dbReference>
<gene>
    <name evidence="2" type="ORF">MARPO_0001s0450</name>
</gene>
<dbReference type="EMBL" id="KZ772673">
    <property type="protein sequence ID" value="PTQ50500.1"/>
    <property type="molecule type" value="Genomic_DNA"/>
</dbReference>
<dbReference type="AlphaFoldDB" id="A0A2R6XWM4"/>
<keyword evidence="3" id="KW-1185">Reference proteome</keyword>
<evidence type="ECO:0000256" key="1">
    <source>
        <dbReference type="SAM" id="MobiDB-lite"/>
    </source>
</evidence>
<feature type="region of interest" description="Disordered" evidence="1">
    <location>
        <begin position="45"/>
        <end position="97"/>
    </location>
</feature>
<evidence type="ECO:0000313" key="2">
    <source>
        <dbReference type="EMBL" id="PTQ50500.1"/>
    </source>
</evidence>
<name>A0A2R6XWM4_MARPO</name>
<protein>
    <submittedName>
        <fullName evidence="2">Uncharacterized protein</fullName>
    </submittedName>
</protein>
<organism evidence="2 3">
    <name type="scientific">Marchantia polymorpha</name>
    <name type="common">Common liverwort</name>
    <name type="synonym">Marchantia aquatica</name>
    <dbReference type="NCBI Taxonomy" id="3197"/>
    <lineage>
        <taxon>Eukaryota</taxon>
        <taxon>Viridiplantae</taxon>
        <taxon>Streptophyta</taxon>
        <taxon>Embryophyta</taxon>
        <taxon>Marchantiophyta</taxon>
        <taxon>Marchantiopsida</taxon>
        <taxon>Marchantiidae</taxon>
        <taxon>Marchantiales</taxon>
        <taxon>Marchantiaceae</taxon>
        <taxon>Marchantia</taxon>
    </lineage>
</organism>
<sequence length="187" mass="20061">MQVWRMDSLARSADQKPDPLWWVPRVDSGVTFGGATCNSHSHSNVLTSEDSGAEGVAPGGRVVIDSGRKQLGPSEEDLGPGTWTLSGVDPGGSESQDEKERIFCSPWLGMATDPVEARGSAPGCWLLHLAPVGASHRRKRRTAGLSVCLLQTGRKCRSDCCQSLLYYCNSATEMRFLCAVIALRPGA</sequence>
<evidence type="ECO:0000313" key="3">
    <source>
        <dbReference type="Proteomes" id="UP000244005"/>
    </source>
</evidence>
<accession>A0A2R6XWM4</accession>
<reference evidence="3" key="1">
    <citation type="journal article" date="2017" name="Cell">
        <title>Insights into land plant evolution garnered from the Marchantia polymorpha genome.</title>
        <authorList>
            <person name="Bowman J.L."/>
            <person name="Kohchi T."/>
            <person name="Yamato K.T."/>
            <person name="Jenkins J."/>
            <person name="Shu S."/>
            <person name="Ishizaki K."/>
            <person name="Yamaoka S."/>
            <person name="Nishihama R."/>
            <person name="Nakamura Y."/>
            <person name="Berger F."/>
            <person name="Adam C."/>
            <person name="Aki S.S."/>
            <person name="Althoff F."/>
            <person name="Araki T."/>
            <person name="Arteaga-Vazquez M.A."/>
            <person name="Balasubrmanian S."/>
            <person name="Barry K."/>
            <person name="Bauer D."/>
            <person name="Boehm C.R."/>
            <person name="Briginshaw L."/>
            <person name="Caballero-Perez J."/>
            <person name="Catarino B."/>
            <person name="Chen F."/>
            <person name="Chiyoda S."/>
            <person name="Chovatia M."/>
            <person name="Davies K.M."/>
            <person name="Delmans M."/>
            <person name="Demura T."/>
            <person name="Dierschke T."/>
            <person name="Dolan L."/>
            <person name="Dorantes-Acosta A.E."/>
            <person name="Eklund D.M."/>
            <person name="Florent S.N."/>
            <person name="Flores-Sandoval E."/>
            <person name="Fujiyama A."/>
            <person name="Fukuzawa H."/>
            <person name="Galik B."/>
            <person name="Grimanelli D."/>
            <person name="Grimwood J."/>
            <person name="Grossniklaus U."/>
            <person name="Hamada T."/>
            <person name="Haseloff J."/>
            <person name="Hetherington A.J."/>
            <person name="Higo A."/>
            <person name="Hirakawa Y."/>
            <person name="Hundley H.N."/>
            <person name="Ikeda Y."/>
            <person name="Inoue K."/>
            <person name="Inoue S.I."/>
            <person name="Ishida S."/>
            <person name="Jia Q."/>
            <person name="Kakita M."/>
            <person name="Kanazawa T."/>
            <person name="Kawai Y."/>
            <person name="Kawashima T."/>
            <person name="Kennedy M."/>
            <person name="Kinose K."/>
            <person name="Kinoshita T."/>
            <person name="Kohara Y."/>
            <person name="Koide E."/>
            <person name="Komatsu K."/>
            <person name="Kopischke S."/>
            <person name="Kubo M."/>
            <person name="Kyozuka J."/>
            <person name="Lagercrantz U."/>
            <person name="Lin S.S."/>
            <person name="Lindquist E."/>
            <person name="Lipzen A.M."/>
            <person name="Lu C.W."/>
            <person name="De Luna E."/>
            <person name="Martienssen R.A."/>
            <person name="Minamino N."/>
            <person name="Mizutani M."/>
            <person name="Mizutani M."/>
            <person name="Mochizuki N."/>
            <person name="Monte I."/>
            <person name="Mosher R."/>
            <person name="Nagasaki H."/>
            <person name="Nakagami H."/>
            <person name="Naramoto S."/>
            <person name="Nishitani K."/>
            <person name="Ohtani M."/>
            <person name="Okamoto T."/>
            <person name="Okumura M."/>
            <person name="Phillips J."/>
            <person name="Pollak B."/>
            <person name="Reinders A."/>
            <person name="Rovekamp M."/>
            <person name="Sano R."/>
            <person name="Sawa S."/>
            <person name="Schmid M.W."/>
            <person name="Shirakawa M."/>
            <person name="Solano R."/>
            <person name="Spunde A."/>
            <person name="Suetsugu N."/>
            <person name="Sugano S."/>
            <person name="Sugiyama A."/>
            <person name="Sun R."/>
            <person name="Suzuki Y."/>
            <person name="Takenaka M."/>
            <person name="Takezawa D."/>
            <person name="Tomogane H."/>
            <person name="Tsuzuki M."/>
            <person name="Ueda T."/>
            <person name="Umeda M."/>
            <person name="Ward J.M."/>
            <person name="Watanabe Y."/>
            <person name="Yazaki K."/>
            <person name="Yokoyama R."/>
            <person name="Yoshitake Y."/>
            <person name="Yotsui I."/>
            <person name="Zachgo S."/>
            <person name="Schmutz J."/>
        </authorList>
    </citation>
    <scope>NUCLEOTIDE SEQUENCE [LARGE SCALE GENOMIC DNA]</scope>
    <source>
        <strain evidence="3">Tak-1</strain>
    </source>
</reference>